<proteinExistence type="predicted"/>
<name>A0A087TL47_STEMI</name>
<dbReference type="Proteomes" id="UP000054359">
    <property type="component" value="Unassembled WGS sequence"/>
</dbReference>
<dbReference type="AlphaFoldDB" id="A0A087TL47"/>
<dbReference type="OMA" id="MKQPRLP"/>
<sequence length="206" mass="22884">MKQPRLPGAEKFKFASSEKPLSSSHITITSPKRISLSNNHGSDHNNSSHQYLFHSRSSSSCSQNELGSMTSTLSVPTLNRSDSRRRAVLPITCKKTSRMLTNTNLELNVDHADIIADDVVKTSRLNLDSNRVPSCPNLETSSRSLTASKTSLDMHFRKMSLQNSTIRELPPDFDWKNIRASPSKLSASCSSSCSSEENVWVLREDS</sequence>
<protein>
    <submittedName>
        <fullName evidence="2">Uncharacterized protein</fullName>
    </submittedName>
</protein>
<keyword evidence="3" id="KW-1185">Reference proteome</keyword>
<feature type="compositionally biased region" description="Low complexity" evidence="1">
    <location>
        <begin position="37"/>
        <end position="49"/>
    </location>
</feature>
<evidence type="ECO:0000313" key="2">
    <source>
        <dbReference type="EMBL" id="KFM65836.1"/>
    </source>
</evidence>
<feature type="non-terminal residue" evidence="2">
    <location>
        <position position="206"/>
    </location>
</feature>
<dbReference type="OrthoDB" id="6515612at2759"/>
<accession>A0A087TL47</accession>
<feature type="compositionally biased region" description="Polar residues" evidence="1">
    <location>
        <begin position="19"/>
        <end position="36"/>
    </location>
</feature>
<organism evidence="2 3">
    <name type="scientific">Stegodyphus mimosarum</name>
    <name type="common">African social velvet spider</name>
    <dbReference type="NCBI Taxonomy" id="407821"/>
    <lineage>
        <taxon>Eukaryota</taxon>
        <taxon>Metazoa</taxon>
        <taxon>Ecdysozoa</taxon>
        <taxon>Arthropoda</taxon>
        <taxon>Chelicerata</taxon>
        <taxon>Arachnida</taxon>
        <taxon>Araneae</taxon>
        <taxon>Araneomorphae</taxon>
        <taxon>Entelegynae</taxon>
        <taxon>Eresoidea</taxon>
        <taxon>Eresidae</taxon>
        <taxon>Stegodyphus</taxon>
    </lineage>
</organism>
<dbReference type="EMBL" id="KK115724">
    <property type="protein sequence ID" value="KFM65836.1"/>
    <property type="molecule type" value="Genomic_DNA"/>
</dbReference>
<gene>
    <name evidence="2" type="ORF">X975_08986</name>
</gene>
<evidence type="ECO:0000256" key="1">
    <source>
        <dbReference type="SAM" id="MobiDB-lite"/>
    </source>
</evidence>
<reference evidence="2 3" key="1">
    <citation type="submission" date="2013-11" db="EMBL/GenBank/DDBJ databases">
        <title>Genome sequencing of Stegodyphus mimosarum.</title>
        <authorList>
            <person name="Bechsgaard J."/>
        </authorList>
    </citation>
    <scope>NUCLEOTIDE SEQUENCE [LARGE SCALE GENOMIC DNA]</scope>
</reference>
<feature type="region of interest" description="Disordered" evidence="1">
    <location>
        <begin position="1"/>
        <end position="56"/>
    </location>
</feature>
<evidence type="ECO:0000313" key="3">
    <source>
        <dbReference type="Proteomes" id="UP000054359"/>
    </source>
</evidence>